<keyword evidence="15" id="KW-0130">Cell adhesion</keyword>
<evidence type="ECO:0000256" key="21">
    <source>
        <dbReference type="PIRSR" id="PIRSR600895-51"/>
    </source>
</evidence>
<dbReference type="SUPFAM" id="SSF49313">
    <property type="entry name" value="Cadherin-like"/>
    <property type="match status" value="2"/>
</dbReference>
<dbReference type="GO" id="GO:0007156">
    <property type="term" value="P:homophilic cell adhesion via plasma membrane adhesion molecules"/>
    <property type="evidence" value="ECO:0007669"/>
    <property type="project" value="InterPro"/>
</dbReference>
<dbReference type="InterPro" id="IPR015919">
    <property type="entry name" value="Cadherin-like_sf"/>
</dbReference>
<evidence type="ECO:0000256" key="8">
    <source>
        <dbReference type="ARBA" id="ARBA00017539"/>
    </source>
</evidence>
<dbReference type="GO" id="GO:0000902">
    <property type="term" value="P:cell morphogenesis"/>
    <property type="evidence" value="ECO:0007669"/>
    <property type="project" value="TreeGrafter"/>
</dbReference>
<dbReference type="CDD" id="cd05822">
    <property type="entry name" value="TLP_HIUase"/>
    <property type="match status" value="1"/>
</dbReference>
<evidence type="ECO:0000256" key="5">
    <source>
        <dbReference type="ARBA" id="ARBA00009850"/>
    </source>
</evidence>
<dbReference type="InterPro" id="IPR039808">
    <property type="entry name" value="Cadherin"/>
</dbReference>
<evidence type="ECO:0000256" key="11">
    <source>
        <dbReference type="ARBA" id="ARBA00022723"/>
    </source>
</evidence>
<evidence type="ECO:0000313" key="26">
    <source>
        <dbReference type="Proteomes" id="UP000198323"/>
    </source>
</evidence>
<feature type="domain" description="Cadherin" evidence="24">
    <location>
        <begin position="59"/>
        <end position="141"/>
    </location>
</feature>
<dbReference type="InterPro" id="IPR000895">
    <property type="entry name" value="Transthyretin/HIU_hydrolase"/>
</dbReference>
<dbReference type="FunFam" id="2.60.40.60:FF:000022">
    <property type="entry name" value="Cadherin 2"/>
    <property type="match status" value="1"/>
</dbReference>
<evidence type="ECO:0000256" key="7">
    <source>
        <dbReference type="ARBA" id="ARBA00012609"/>
    </source>
</evidence>
<evidence type="ECO:0000256" key="18">
    <source>
        <dbReference type="ARBA" id="ARBA00023180"/>
    </source>
</evidence>
<protein>
    <recommendedName>
        <fullName evidence="8">5-hydroxyisourate hydrolase</fullName>
        <ecNumber evidence="7">3.5.2.17</ecNumber>
    </recommendedName>
    <alternativeName>
        <fullName evidence="20">Transthyretin-related protein</fullName>
    </alternativeName>
</protein>
<dbReference type="GO" id="GO:0006144">
    <property type="term" value="P:purine nucleobase metabolic process"/>
    <property type="evidence" value="ECO:0007669"/>
    <property type="project" value="UniProtKB-KW"/>
</dbReference>
<dbReference type="EC" id="3.5.2.17" evidence="7"/>
<name>A0A226NC52_CALSU</name>
<organism evidence="25 26">
    <name type="scientific">Callipepla squamata</name>
    <name type="common">Scaled quail</name>
    <dbReference type="NCBI Taxonomy" id="9009"/>
    <lineage>
        <taxon>Eukaryota</taxon>
        <taxon>Metazoa</taxon>
        <taxon>Chordata</taxon>
        <taxon>Craniata</taxon>
        <taxon>Vertebrata</taxon>
        <taxon>Euteleostomi</taxon>
        <taxon>Archelosauria</taxon>
        <taxon>Archosauria</taxon>
        <taxon>Dinosauria</taxon>
        <taxon>Saurischia</taxon>
        <taxon>Theropoda</taxon>
        <taxon>Coelurosauria</taxon>
        <taxon>Aves</taxon>
        <taxon>Neognathae</taxon>
        <taxon>Galloanserae</taxon>
        <taxon>Galliformes</taxon>
        <taxon>Odontophoridae</taxon>
        <taxon>Callipepla</taxon>
    </lineage>
</organism>
<dbReference type="GO" id="GO:0008013">
    <property type="term" value="F:beta-catenin binding"/>
    <property type="evidence" value="ECO:0007669"/>
    <property type="project" value="TreeGrafter"/>
</dbReference>
<keyword evidence="23" id="KW-0732">Signal</keyword>
<evidence type="ECO:0000256" key="13">
    <source>
        <dbReference type="ARBA" id="ARBA00022801"/>
    </source>
</evidence>
<dbReference type="OrthoDB" id="9114702at2759"/>
<comment type="function">
    <text evidence="2">Catalyzes the hydrolysis of 5-hydroxyisourate (HIU) to 2-oxo-4-hydroxy-4-carboxy-5-ureidoimidazoline (OHCU).</text>
</comment>
<evidence type="ECO:0000313" key="25">
    <source>
        <dbReference type="EMBL" id="OXB65101.1"/>
    </source>
</evidence>
<dbReference type="GO" id="GO:0005912">
    <property type="term" value="C:adherens junction"/>
    <property type="evidence" value="ECO:0007669"/>
    <property type="project" value="TreeGrafter"/>
</dbReference>
<dbReference type="GO" id="GO:0007416">
    <property type="term" value="P:synapse assembly"/>
    <property type="evidence" value="ECO:0007669"/>
    <property type="project" value="TreeGrafter"/>
</dbReference>
<dbReference type="CDD" id="cd00031">
    <property type="entry name" value="CA_like"/>
    <property type="match status" value="1"/>
</dbReference>
<dbReference type="Gene3D" id="2.60.40.60">
    <property type="entry name" value="Cadherins"/>
    <property type="match status" value="2"/>
</dbReference>
<dbReference type="FunFam" id="2.60.40.60:FF:000011">
    <property type="entry name" value="Cadherin 1"/>
    <property type="match status" value="1"/>
</dbReference>
<dbReference type="PRINTS" id="PR00205">
    <property type="entry name" value="CADHERIN"/>
</dbReference>
<comment type="similarity">
    <text evidence="5">Belongs to the transthyretin family. 5-hydroxyisourate hydrolase subfamily.</text>
</comment>
<dbReference type="NCBIfam" id="TIGR02962">
    <property type="entry name" value="hdxy_isourate"/>
    <property type="match status" value="1"/>
</dbReference>
<keyword evidence="14 22" id="KW-0106">Calcium</keyword>
<evidence type="ECO:0000256" key="6">
    <source>
        <dbReference type="ARBA" id="ARBA00011881"/>
    </source>
</evidence>
<evidence type="ECO:0000256" key="12">
    <source>
        <dbReference type="ARBA" id="ARBA00022737"/>
    </source>
</evidence>
<dbReference type="SUPFAM" id="SSF49472">
    <property type="entry name" value="Transthyretin (synonym: prealbumin)"/>
    <property type="match status" value="1"/>
</dbReference>
<dbReference type="GO" id="GO:0045296">
    <property type="term" value="F:cadherin binding"/>
    <property type="evidence" value="ECO:0007669"/>
    <property type="project" value="TreeGrafter"/>
</dbReference>
<dbReference type="GO" id="GO:0016600">
    <property type="term" value="C:flotillin complex"/>
    <property type="evidence" value="ECO:0007669"/>
    <property type="project" value="TreeGrafter"/>
</dbReference>
<dbReference type="Proteomes" id="UP000198323">
    <property type="component" value="Unassembled WGS sequence"/>
</dbReference>
<accession>A0A226NC52</accession>
<dbReference type="InterPro" id="IPR020894">
    <property type="entry name" value="Cadherin_CS"/>
</dbReference>
<dbReference type="AlphaFoldDB" id="A0A226NC52"/>
<dbReference type="GO" id="GO:0007043">
    <property type="term" value="P:cell-cell junction assembly"/>
    <property type="evidence" value="ECO:0007669"/>
    <property type="project" value="TreeGrafter"/>
</dbReference>
<comment type="subcellular location">
    <subcellularLocation>
        <location evidence="3">Cell membrane</location>
    </subcellularLocation>
    <subcellularLocation>
        <location evidence="4">Peroxisome</location>
    </subcellularLocation>
</comment>
<keyword evidence="16" id="KW-0472">Membrane</keyword>
<keyword evidence="9" id="KW-1003">Cell membrane</keyword>
<dbReference type="EMBL" id="MCFN01000104">
    <property type="protein sequence ID" value="OXB65101.1"/>
    <property type="molecule type" value="Genomic_DNA"/>
</dbReference>
<dbReference type="STRING" id="9009.A0A226NC52"/>
<dbReference type="GO" id="GO:0034332">
    <property type="term" value="P:adherens junction organization"/>
    <property type="evidence" value="ECO:0007669"/>
    <property type="project" value="TreeGrafter"/>
</dbReference>
<dbReference type="GO" id="GO:0033971">
    <property type="term" value="F:hydroxyisourate hydrolase activity"/>
    <property type="evidence" value="ECO:0007669"/>
    <property type="project" value="UniProtKB-EC"/>
</dbReference>
<dbReference type="GO" id="GO:0016477">
    <property type="term" value="P:cell migration"/>
    <property type="evidence" value="ECO:0007669"/>
    <property type="project" value="TreeGrafter"/>
</dbReference>
<dbReference type="Pfam" id="PF00576">
    <property type="entry name" value="Transthyretin"/>
    <property type="match status" value="1"/>
</dbReference>
<keyword evidence="11" id="KW-0479">Metal-binding</keyword>
<evidence type="ECO:0000256" key="16">
    <source>
        <dbReference type="ARBA" id="ARBA00023136"/>
    </source>
</evidence>
<dbReference type="Gene3D" id="2.60.40.180">
    <property type="entry name" value="Transthyretin/hydroxyisourate hydrolase domain"/>
    <property type="match status" value="1"/>
</dbReference>
<dbReference type="GO" id="GO:0044331">
    <property type="term" value="P:cell-cell adhesion mediated by cadherin"/>
    <property type="evidence" value="ECO:0007669"/>
    <property type="project" value="TreeGrafter"/>
</dbReference>
<evidence type="ECO:0000256" key="20">
    <source>
        <dbReference type="ARBA" id="ARBA00082459"/>
    </source>
</evidence>
<comment type="subunit">
    <text evidence="6">Homotetramer.</text>
</comment>
<evidence type="ECO:0000256" key="1">
    <source>
        <dbReference type="ARBA" id="ARBA00001043"/>
    </source>
</evidence>
<evidence type="ECO:0000256" key="19">
    <source>
        <dbReference type="ARBA" id="ARBA00060539"/>
    </source>
</evidence>
<dbReference type="GO" id="GO:0016339">
    <property type="term" value="P:calcium-dependent cell-cell adhesion via plasma membrane cell adhesion molecules"/>
    <property type="evidence" value="ECO:0007669"/>
    <property type="project" value="TreeGrafter"/>
</dbReference>
<feature type="binding site" evidence="21">
    <location>
        <position position="315"/>
    </location>
    <ligand>
        <name>substrate</name>
    </ligand>
</feature>
<evidence type="ECO:0000256" key="9">
    <source>
        <dbReference type="ARBA" id="ARBA00022475"/>
    </source>
</evidence>
<sequence length="382" mass="41908">MSPRAFVLLVLLGQHAVLTFPKHDSGFLRRQKRDWVIPPISCLENHRGPYPMRLVQIKSNKDKESKVYYSITGQGADSPPVGIFVIERETGWLEVTEQLDREKIDRYTLFSHAVSASGQPVEDPMEIIITVMDQNDNKPVFVKQVFLGYIEENAKPGTSVMTVNATDADDAVNTDNGIVSYSIVSQQPPVPHPEMFIIDSARGVISVLGTGLDRETTPNYTLIVQATDQEGKGLSNTATAVIEVTDANDSSTDGILRTGESGAVPEMQSGSLTTHVLNTATGLPAAGLALRLAQLREPGEQWTELAQRRTDADGRCLPLLATGQAEAGTYKLRFETAAYWQGLGYTSFYPFVEVVFTITDPAQKLHIPLLISPYSYTTYRGS</sequence>
<evidence type="ECO:0000256" key="4">
    <source>
        <dbReference type="ARBA" id="ARBA00004275"/>
    </source>
</evidence>
<comment type="pathway">
    <text evidence="19">Purine metabolism; urate degradation; (S)-allantoin from urate: step 2/3.</text>
</comment>
<dbReference type="InterPro" id="IPR023416">
    <property type="entry name" value="Transthyretin/HIU_hydrolase_d"/>
</dbReference>
<dbReference type="PROSITE" id="PS50268">
    <property type="entry name" value="CADHERIN_2"/>
    <property type="match status" value="2"/>
</dbReference>
<dbReference type="PROSITE" id="PS00232">
    <property type="entry name" value="CADHERIN_1"/>
    <property type="match status" value="1"/>
</dbReference>
<evidence type="ECO:0000256" key="23">
    <source>
        <dbReference type="SAM" id="SignalP"/>
    </source>
</evidence>
<keyword evidence="12" id="KW-0677">Repeat</keyword>
<dbReference type="GO" id="GO:0016342">
    <property type="term" value="C:catenin complex"/>
    <property type="evidence" value="ECO:0007669"/>
    <property type="project" value="TreeGrafter"/>
</dbReference>
<feature type="chain" id="PRO_5012352957" description="5-hydroxyisourate hydrolase" evidence="23">
    <location>
        <begin position="20"/>
        <end position="382"/>
    </location>
</feature>
<proteinExistence type="inferred from homology"/>
<dbReference type="InterPro" id="IPR014306">
    <property type="entry name" value="Hydroxyisourate_hydrolase"/>
</dbReference>
<dbReference type="FunFam" id="2.60.40.180:FF:000004">
    <property type="entry name" value="5-hydroxyisourate hydrolase"/>
    <property type="match status" value="1"/>
</dbReference>
<dbReference type="GO" id="GO:0005509">
    <property type="term" value="F:calcium ion binding"/>
    <property type="evidence" value="ECO:0007669"/>
    <property type="project" value="UniProtKB-UniRule"/>
</dbReference>
<dbReference type="GO" id="GO:0005777">
    <property type="term" value="C:peroxisome"/>
    <property type="evidence" value="ECO:0007669"/>
    <property type="project" value="UniProtKB-SubCell"/>
</dbReference>
<evidence type="ECO:0000256" key="17">
    <source>
        <dbReference type="ARBA" id="ARBA00023140"/>
    </source>
</evidence>
<feature type="binding site" evidence="21">
    <location>
        <position position="379"/>
    </location>
    <ligand>
        <name>substrate</name>
    </ligand>
</feature>
<keyword evidence="10" id="KW-0659">Purine metabolism</keyword>
<dbReference type="InterPro" id="IPR002126">
    <property type="entry name" value="Cadherin-like_dom"/>
</dbReference>
<evidence type="ECO:0000256" key="10">
    <source>
        <dbReference type="ARBA" id="ARBA00022631"/>
    </source>
</evidence>
<evidence type="ECO:0000256" key="14">
    <source>
        <dbReference type="ARBA" id="ARBA00022837"/>
    </source>
</evidence>
<feature type="binding site" evidence="21">
    <location>
        <position position="275"/>
    </location>
    <ligand>
        <name>substrate</name>
    </ligand>
</feature>
<dbReference type="PANTHER" id="PTHR24027">
    <property type="entry name" value="CADHERIN-23"/>
    <property type="match status" value="1"/>
</dbReference>
<reference evidence="25 26" key="1">
    <citation type="submission" date="2016-07" db="EMBL/GenBank/DDBJ databases">
        <title>Disparate Historic Effective Population Sizes Predicted by Modern Levels of Genome Diversity for the Scaled Quail (Callipepla squamata) and the Northern Bobwhite (Colinus virginianus): Inferences from First and Second Generation Draft Genome Assemblies for Sympatric New World Quail.</title>
        <authorList>
            <person name="Oldeschulte D.L."/>
            <person name="Halley Y.A."/>
            <person name="Bhattarai E.K."/>
            <person name="Brashear W.A."/>
            <person name="Hill J."/>
            <person name="Metz R.P."/>
            <person name="Johnson C.D."/>
            <person name="Rollins D."/>
            <person name="Peterson M.J."/>
            <person name="Bickhart D.M."/>
            <person name="Decker J.E."/>
            <person name="Seabury C.M."/>
        </authorList>
    </citation>
    <scope>NUCLEOTIDE SEQUENCE [LARGE SCALE GENOMIC DNA]</scope>
    <source>
        <strain evidence="25 26">Texas</strain>
        <tissue evidence="25">Leg muscle</tissue>
    </source>
</reference>
<dbReference type="PANTHER" id="PTHR24027:SF319">
    <property type="entry name" value="CADHERIN-1"/>
    <property type="match status" value="1"/>
</dbReference>
<evidence type="ECO:0000256" key="2">
    <source>
        <dbReference type="ARBA" id="ARBA00002704"/>
    </source>
</evidence>
<feature type="domain" description="Cadherin" evidence="24">
    <location>
        <begin position="142"/>
        <end position="267"/>
    </location>
</feature>
<feature type="signal peptide" evidence="23">
    <location>
        <begin position="1"/>
        <end position="19"/>
    </location>
</feature>
<evidence type="ECO:0000256" key="15">
    <source>
        <dbReference type="ARBA" id="ARBA00022889"/>
    </source>
</evidence>
<gene>
    <name evidence="25" type="ORF">ASZ78_008384</name>
</gene>
<keyword evidence="13" id="KW-0378">Hydrolase</keyword>
<dbReference type="PRINTS" id="PR00189">
    <property type="entry name" value="TRNSTHYRETIN"/>
</dbReference>
<evidence type="ECO:0000259" key="24">
    <source>
        <dbReference type="PROSITE" id="PS50268"/>
    </source>
</evidence>
<evidence type="ECO:0000256" key="3">
    <source>
        <dbReference type="ARBA" id="ARBA00004236"/>
    </source>
</evidence>
<dbReference type="SMART" id="SM00095">
    <property type="entry name" value="TR_THY"/>
    <property type="match status" value="1"/>
</dbReference>
<dbReference type="CDD" id="cd11304">
    <property type="entry name" value="Cadherin_repeat"/>
    <property type="match status" value="1"/>
</dbReference>
<evidence type="ECO:0000256" key="22">
    <source>
        <dbReference type="PROSITE-ProRule" id="PRU00043"/>
    </source>
</evidence>
<keyword evidence="18" id="KW-0325">Glycoprotein</keyword>
<comment type="caution">
    <text evidence="25">The sequence shown here is derived from an EMBL/GenBank/DDBJ whole genome shotgun (WGS) entry which is preliminary data.</text>
</comment>
<dbReference type="GO" id="GO:0043296">
    <property type="term" value="C:apical junction complex"/>
    <property type="evidence" value="ECO:0007669"/>
    <property type="project" value="TreeGrafter"/>
</dbReference>
<dbReference type="InterPro" id="IPR036817">
    <property type="entry name" value="Transthyretin/HIU_hydrolase_sf"/>
</dbReference>
<comment type="catalytic activity">
    <reaction evidence="1">
        <text>5-hydroxyisourate + H2O = 5-hydroxy-2-oxo-4-ureido-2,5-dihydro-1H-imidazole-5-carboxylate + H(+)</text>
        <dbReference type="Rhea" id="RHEA:23736"/>
        <dbReference type="ChEBI" id="CHEBI:15377"/>
        <dbReference type="ChEBI" id="CHEBI:15378"/>
        <dbReference type="ChEBI" id="CHEBI:18072"/>
        <dbReference type="ChEBI" id="CHEBI:58639"/>
        <dbReference type="EC" id="3.5.2.17"/>
    </reaction>
</comment>
<keyword evidence="17" id="KW-0576">Peroxisome</keyword>
<keyword evidence="26" id="KW-1185">Reference proteome</keyword>
<dbReference type="Pfam" id="PF00028">
    <property type="entry name" value="Cadherin"/>
    <property type="match status" value="2"/>
</dbReference>
<dbReference type="SMART" id="SM00112">
    <property type="entry name" value="CA"/>
    <property type="match status" value="2"/>
</dbReference>